<dbReference type="Gene3D" id="3.40.50.280">
    <property type="entry name" value="Cobalamin-binding domain"/>
    <property type="match status" value="1"/>
</dbReference>
<name>A0A0F9LP05_9ZZZZ</name>
<dbReference type="AlphaFoldDB" id="A0A0F9LP05"/>
<dbReference type="InterPro" id="IPR051198">
    <property type="entry name" value="BchE-like"/>
</dbReference>
<dbReference type="SMART" id="SM00729">
    <property type="entry name" value="Elp3"/>
    <property type="match status" value="1"/>
</dbReference>
<comment type="cofactor">
    <cofactor evidence="1">
        <name>[4Fe-4S] cluster</name>
        <dbReference type="ChEBI" id="CHEBI:49883"/>
    </cofactor>
</comment>
<organism evidence="8">
    <name type="scientific">marine sediment metagenome</name>
    <dbReference type="NCBI Taxonomy" id="412755"/>
    <lineage>
        <taxon>unclassified sequences</taxon>
        <taxon>metagenomes</taxon>
        <taxon>ecological metagenomes</taxon>
    </lineage>
</organism>
<reference evidence="8" key="1">
    <citation type="journal article" date="2015" name="Nature">
        <title>Complex archaea that bridge the gap between prokaryotes and eukaryotes.</title>
        <authorList>
            <person name="Spang A."/>
            <person name="Saw J.H."/>
            <person name="Jorgensen S.L."/>
            <person name="Zaremba-Niedzwiedzka K."/>
            <person name="Martijn J."/>
            <person name="Lind A.E."/>
            <person name="van Eijk R."/>
            <person name="Schleper C."/>
            <person name="Guy L."/>
            <person name="Ettema T.J."/>
        </authorList>
    </citation>
    <scope>NUCLEOTIDE SEQUENCE</scope>
</reference>
<evidence type="ECO:0000256" key="5">
    <source>
        <dbReference type="ARBA" id="ARBA00023014"/>
    </source>
</evidence>
<protein>
    <submittedName>
        <fullName evidence="8">Uncharacterized protein</fullName>
    </submittedName>
</protein>
<dbReference type="InterPro" id="IPR006638">
    <property type="entry name" value="Elp3/MiaA/NifB-like_rSAM"/>
</dbReference>
<keyword evidence="4" id="KW-0408">Iron</keyword>
<keyword evidence="3" id="KW-0479">Metal-binding</keyword>
<evidence type="ECO:0000259" key="6">
    <source>
        <dbReference type="PROSITE" id="PS51332"/>
    </source>
</evidence>
<dbReference type="SUPFAM" id="SSF102114">
    <property type="entry name" value="Radical SAM enzymes"/>
    <property type="match status" value="1"/>
</dbReference>
<keyword evidence="5" id="KW-0411">Iron-sulfur</keyword>
<dbReference type="InterPro" id="IPR023404">
    <property type="entry name" value="rSAM_horseshoe"/>
</dbReference>
<feature type="domain" description="Radical SAM core" evidence="7">
    <location>
        <begin position="207"/>
        <end position="458"/>
    </location>
</feature>
<sequence length="511" mass="60564">MIDLLLTILPRYTSYSDPPAGISILNAVVKKEGFNSKATDFNLIFYKELFEKNRAVWERIDKWMDRGPTAKKEKKPREKVLAGDDRKELNKIFDIWLDIIEKYNPRFVGFSVFTTYSITPALEFIPIVKKRFPNIKIIVGGAGTTPHNKKLYDMVDYYVIGEGENAIIDILNGKDGPGINGIPAEQIDDMDTIPFPDYSDFSLSQYICKGKMLRVTGSRGCVRRCNFCDVYKMWPLFRYRSGNLIAEELFYQWSTLPCKPDMFLFTDSLINGNMKMLRTFCEKLIQLQSENPEFRPKFKGQWIAGSPRFTTIDDWNLLAEAGCDTLFVGVESGSEKLRWAMNKKVKDEWLSYCIEEAYNRDIKMRWFTIIGFPEETDEDFFETVKLYERYKWMNQKENFQINISINEFTLYEVDWVIDHEDEIHYDDNNNWFYEDIIKEKRMARAIFLQKKILEWGYDYRITSLMNFIEDFSELEKILGERYGWEIFGNYDLYLKLKNDLEKKYKEMYNND</sequence>
<dbReference type="SFLD" id="SFLDS00029">
    <property type="entry name" value="Radical_SAM"/>
    <property type="match status" value="1"/>
</dbReference>
<dbReference type="GO" id="GO:0003824">
    <property type="term" value="F:catalytic activity"/>
    <property type="evidence" value="ECO:0007669"/>
    <property type="project" value="InterPro"/>
</dbReference>
<dbReference type="InterPro" id="IPR007197">
    <property type="entry name" value="rSAM"/>
</dbReference>
<evidence type="ECO:0000259" key="7">
    <source>
        <dbReference type="PROSITE" id="PS51918"/>
    </source>
</evidence>
<dbReference type="PROSITE" id="PS51918">
    <property type="entry name" value="RADICAL_SAM"/>
    <property type="match status" value="1"/>
</dbReference>
<keyword evidence="2" id="KW-0949">S-adenosyl-L-methionine</keyword>
<dbReference type="PANTHER" id="PTHR43409">
    <property type="entry name" value="ANAEROBIC MAGNESIUM-PROTOPORPHYRIN IX MONOMETHYL ESTER CYCLASE-RELATED"/>
    <property type="match status" value="1"/>
</dbReference>
<dbReference type="InterPro" id="IPR058240">
    <property type="entry name" value="rSAM_sf"/>
</dbReference>
<proteinExistence type="predicted"/>
<accession>A0A0F9LP05</accession>
<dbReference type="Pfam" id="PF04055">
    <property type="entry name" value="Radical_SAM"/>
    <property type="match status" value="1"/>
</dbReference>
<gene>
    <name evidence="8" type="ORF">LCGC14_1253460</name>
</gene>
<feature type="domain" description="B12-binding" evidence="6">
    <location>
        <begin position="1"/>
        <end position="181"/>
    </location>
</feature>
<evidence type="ECO:0000256" key="2">
    <source>
        <dbReference type="ARBA" id="ARBA00022691"/>
    </source>
</evidence>
<dbReference type="SUPFAM" id="SSF52242">
    <property type="entry name" value="Cobalamin (vitamin B12)-binding domain"/>
    <property type="match status" value="1"/>
</dbReference>
<dbReference type="EMBL" id="LAZR01006890">
    <property type="protein sequence ID" value="KKM88956.1"/>
    <property type="molecule type" value="Genomic_DNA"/>
</dbReference>
<dbReference type="SFLD" id="SFLDG01082">
    <property type="entry name" value="B12-binding_domain_containing"/>
    <property type="match status" value="1"/>
</dbReference>
<evidence type="ECO:0000256" key="3">
    <source>
        <dbReference type="ARBA" id="ARBA00022723"/>
    </source>
</evidence>
<dbReference type="GO" id="GO:0031419">
    <property type="term" value="F:cobalamin binding"/>
    <property type="evidence" value="ECO:0007669"/>
    <property type="project" value="InterPro"/>
</dbReference>
<dbReference type="InterPro" id="IPR036724">
    <property type="entry name" value="Cobalamin-bd_sf"/>
</dbReference>
<dbReference type="PROSITE" id="PS51332">
    <property type="entry name" value="B12_BINDING"/>
    <property type="match status" value="1"/>
</dbReference>
<dbReference type="GO" id="GO:0046872">
    <property type="term" value="F:metal ion binding"/>
    <property type="evidence" value="ECO:0007669"/>
    <property type="project" value="UniProtKB-KW"/>
</dbReference>
<evidence type="ECO:0000256" key="1">
    <source>
        <dbReference type="ARBA" id="ARBA00001966"/>
    </source>
</evidence>
<evidence type="ECO:0000313" key="8">
    <source>
        <dbReference type="EMBL" id="KKM88956.1"/>
    </source>
</evidence>
<dbReference type="Pfam" id="PF02310">
    <property type="entry name" value="B12-binding"/>
    <property type="match status" value="1"/>
</dbReference>
<dbReference type="InterPro" id="IPR006158">
    <property type="entry name" value="Cobalamin-bd"/>
</dbReference>
<dbReference type="Gene3D" id="3.80.30.20">
    <property type="entry name" value="tm_1862 like domain"/>
    <property type="match status" value="1"/>
</dbReference>
<dbReference type="GO" id="GO:0051536">
    <property type="term" value="F:iron-sulfur cluster binding"/>
    <property type="evidence" value="ECO:0007669"/>
    <property type="project" value="UniProtKB-KW"/>
</dbReference>
<comment type="caution">
    <text evidence="8">The sequence shown here is derived from an EMBL/GenBank/DDBJ whole genome shotgun (WGS) entry which is preliminary data.</text>
</comment>
<evidence type="ECO:0000256" key="4">
    <source>
        <dbReference type="ARBA" id="ARBA00023004"/>
    </source>
</evidence>